<keyword evidence="5" id="KW-1185">Reference proteome</keyword>
<evidence type="ECO:0000256" key="2">
    <source>
        <dbReference type="ARBA" id="ARBA00023315"/>
    </source>
</evidence>
<dbReference type="Gene3D" id="3.40.630.30">
    <property type="match status" value="1"/>
</dbReference>
<dbReference type="PANTHER" id="PTHR43877">
    <property type="entry name" value="AMINOALKYLPHOSPHONATE N-ACETYLTRANSFERASE-RELATED-RELATED"/>
    <property type="match status" value="1"/>
</dbReference>
<sequence length="159" mass="17385">MNIRPATAADSLKISELLIASWGSHIAVAHGVAYDVMTLPAIVAEEDDRIVGLLTYNLQDQEFEVVTIDALAQHRGVGTALLAAATEVAREAGARRLWLVTTNDNLDALRFYQRRGLRIVDVGPGAVDESRKLKPTIPLTGAYDIPLRDELVLELRLTD</sequence>
<keyword evidence="2" id="KW-0012">Acyltransferase</keyword>
<reference evidence="4 5" key="1">
    <citation type="submission" date="2019-03" db="EMBL/GenBank/DDBJ databases">
        <title>Genomic Encyclopedia of Type Strains, Phase III (KMG-III): the genomes of soil and plant-associated and newly described type strains.</title>
        <authorList>
            <person name="Whitman W."/>
        </authorList>
    </citation>
    <scope>NUCLEOTIDE SEQUENCE [LARGE SCALE GENOMIC DNA]</scope>
    <source>
        <strain evidence="4 5">VKM Ac-2570</strain>
    </source>
</reference>
<comment type="caution">
    <text evidence="4">The sequence shown here is derived from an EMBL/GenBank/DDBJ whole genome shotgun (WGS) entry which is preliminary data.</text>
</comment>
<evidence type="ECO:0000313" key="5">
    <source>
        <dbReference type="Proteomes" id="UP000295447"/>
    </source>
</evidence>
<dbReference type="PROSITE" id="PS51186">
    <property type="entry name" value="GNAT"/>
    <property type="match status" value="1"/>
</dbReference>
<dbReference type="SUPFAM" id="SSF55729">
    <property type="entry name" value="Acyl-CoA N-acyltransferases (Nat)"/>
    <property type="match status" value="1"/>
</dbReference>
<name>A0A4R7ZMU4_9ACTN</name>
<dbReference type="CDD" id="cd04301">
    <property type="entry name" value="NAT_SF"/>
    <property type="match status" value="1"/>
</dbReference>
<accession>A0A4R7ZMU4</accession>
<organism evidence="4 5">
    <name type="scientific">Kribbella kalugense</name>
    <dbReference type="NCBI Taxonomy" id="2512221"/>
    <lineage>
        <taxon>Bacteria</taxon>
        <taxon>Bacillati</taxon>
        <taxon>Actinomycetota</taxon>
        <taxon>Actinomycetes</taxon>
        <taxon>Propionibacteriales</taxon>
        <taxon>Kribbellaceae</taxon>
        <taxon>Kribbella</taxon>
    </lineage>
</organism>
<dbReference type="RefSeq" id="WP_134121579.1">
    <property type="nucleotide sequence ID" value="NZ_SODF01000002.1"/>
</dbReference>
<dbReference type="GO" id="GO:0016747">
    <property type="term" value="F:acyltransferase activity, transferring groups other than amino-acyl groups"/>
    <property type="evidence" value="ECO:0007669"/>
    <property type="project" value="InterPro"/>
</dbReference>
<evidence type="ECO:0000313" key="4">
    <source>
        <dbReference type="EMBL" id="TDW18616.1"/>
    </source>
</evidence>
<evidence type="ECO:0000259" key="3">
    <source>
        <dbReference type="PROSITE" id="PS51186"/>
    </source>
</evidence>
<keyword evidence="1 4" id="KW-0808">Transferase</keyword>
<dbReference type="OrthoDB" id="9799092at2"/>
<protein>
    <submittedName>
        <fullName evidence="4">N-acetylglutamate synthase-like GNAT family acetyltransferase</fullName>
    </submittedName>
</protein>
<feature type="domain" description="N-acetyltransferase" evidence="3">
    <location>
        <begin position="1"/>
        <end position="138"/>
    </location>
</feature>
<dbReference type="InterPro" id="IPR050832">
    <property type="entry name" value="Bact_Acetyltransf"/>
</dbReference>
<dbReference type="InterPro" id="IPR000182">
    <property type="entry name" value="GNAT_dom"/>
</dbReference>
<dbReference type="Pfam" id="PF00583">
    <property type="entry name" value="Acetyltransf_1"/>
    <property type="match status" value="1"/>
</dbReference>
<proteinExistence type="predicted"/>
<dbReference type="Proteomes" id="UP000295447">
    <property type="component" value="Unassembled WGS sequence"/>
</dbReference>
<dbReference type="EMBL" id="SODF01000002">
    <property type="protein sequence ID" value="TDW18616.1"/>
    <property type="molecule type" value="Genomic_DNA"/>
</dbReference>
<dbReference type="InterPro" id="IPR016181">
    <property type="entry name" value="Acyl_CoA_acyltransferase"/>
</dbReference>
<evidence type="ECO:0000256" key="1">
    <source>
        <dbReference type="ARBA" id="ARBA00022679"/>
    </source>
</evidence>
<dbReference type="AlphaFoldDB" id="A0A4R7ZMU4"/>
<gene>
    <name evidence="4" type="ORF">EV650_5209</name>
</gene>